<protein>
    <submittedName>
        <fullName evidence="3">Thiamine pyrophosphate-binding protein</fullName>
    </submittedName>
</protein>
<feature type="compositionally biased region" description="Basic residues" evidence="1">
    <location>
        <begin position="165"/>
        <end position="188"/>
    </location>
</feature>
<organism evidence="3 4">
    <name type="scientific">Flexivirga alba</name>
    <dbReference type="NCBI Taxonomy" id="702742"/>
    <lineage>
        <taxon>Bacteria</taxon>
        <taxon>Bacillati</taxon>
        <taxon>Actinomycetota</taxon>
        <taxon>Actinomycetes</taxon>
        <taxon>Micrococcales</taxon>
        <taxon>Dermacoccaceae</taxon>
        <taxon>Flexivirga</taxon>
    </lineage>
</organism>
<dbReference type="InterPro" id="IPR029061">
    <property type="entry name" value="THDP-binding"/>
</dbReference>
<dbReference type="RefSeq" id="WP_382401378.1">
    <property type="nucleotide sequence ID" value="NZ_JBHSWH010000001.1"/>
</dbReference>
<evidence type="ECO:0000256" key="1">
    <source>
        <dbReference type="SAM" id="MobiDB-lite"/>
    </source>
</evidence>
<keyword evidence="4" id="KW-1185">Reference proteome</keyword>
<comment type="caution">
    <text evidence="3">The sequence shown here is derived from an EMBL/GenBank/DDBJ whole genome shotgun (WGS) entry which is preliminary data.</text>
</comment>
<dbReference type="Pfam" id="PF02776">
    <property type="entry name" value="TPP_enzyme_N"/>
    <property type="match status" value="1"/>
</dbReference>
<evidence type="ECO:0000313" key="4">
    <source>
        <dbReference type="Proteomes" id="UP001596298"/>
    </source>
</evidence>
<proteinExistence type="predicted"/>
<accession>A0ABW2AGC8</accession>
<dbReference type="Proteomes" id="UP001596298">
    <property type="component" value="Unassembled WGS sequence"/>
</dbReference>
<dbReference type="InterPro" id="IPR047211">
    <property type="entry name" value="POXB-like"/>
</dbReference>
<evidence type="ECO:0000259" key="2">
    <source>
        <dbReference type="Pfam" id="PF02776"/>
    </source>
</evidence>
<gene>
    <name evidence="3" type="ORF">ACFQDH_11425</name>
</gene>
<evidence type="ECO:0000313" key="3">
    <source>
        <dbReference type="EMBL" id="MFC6705860.1"/>
    </source>
</evidence>
<feature type="domain" description="Thiamine pyrophosphate enzyme N-terminal TPP-binding" evidence="2">
    <location>
        <begin position="4"/>
        <end position="115"/>
    </location>
</feature>
<dbReference type="EMBL" id="JBHSWH010000001">
    <property type="protein sequence ID" value="MFC6705860.1"/>
    <property type="molecule type" value="Genomic_DNA"/>
</dbReference>
<dbReference type="CDD" id="cd07039">
    <property type="entry name" value="TPP_PYR_POX"/>
    <property type="match status" value="1"/>
</dbReference>
<dbReference type="PANTHER" id="PTHR42981:SF2">
    <property type="entry name" value="PYRUVATE DEHYDROGENASE [UBIQUINONE]"/>
    <property type="match status" value="1"/>
</dbReference>
<dbReference type="InterPro" id="IPR047210">
    <property type="entry name" value="TPP_PYR_POXB-like"/>
</dbReference>
<dbReference type="SUPFAM" id="SSF52518">
    <property type="entry name" value="Thiamin diphosphate-binding fold (THDP-binding)"/>
    <property type="match status" value="1"/>
</dbReference>
<dbReference type="Gene3D" id="3.40.50.970">
    <property type="match status" value="1"/>
</dbReference>
<dbReference type="InterPro" id="IPR012001">
    <property type="entry name" value="Thiamin_PyroP_enz_TPP-bd_dom"/>
</dbReference>
<reference evidence="4" key="1">
    <citation type="journal article" date="2019" name="Int. J. Syst. Evol. Microbiol.">
        <title>The Global Catalogue of Microorganisms (GCM) 10K type strain sequencing project: providing services to taxonomists for standard genome sequencing and annotation.</title>
        <authorList>
            <consortium name="The Broad Institute Genomics Platform"/>
            <consortium name="The Broad Institute Genome Sequencing Center for Infectious Disease"/>
            <person name="Wu L."/>
            <person name="Ma J."/>
        </authorList>
    </citation>
    <scope>NUCLEOTIDE SEQUENCE [LARGE SCALE GENOMIC DNA]</scope>
    <source>
        <strain evidence="4">CCUG 58127</strain>
    </source>
</reference>
<dbReference type="PANTHER" id="PTHR42981">
    <property type="entry name" value="PYRUVATE DEHYDROGENASE [UBIQUINONE]"/>
    <property type="match status" value="1"/>
</dbReference>
<feature type="region of interest" description="Disordered" evidence="1">
    <location>
        <begin position="157"/>
        <end position="195"/>
    </location>
</feature>
<name>A0ABW2AGC8_9MICO</name>
<sequence length="195" mass="21090">MSDIAELIVAALADHGVTQVWGVVGDALNPITDAIRRHDGIEWIGVRHEEAAAFAAGAQAQMTGRIGVCMGTVGPGSIHLLNGLYDAKKSHAPVLAICGQVPTPDIGSDFFQEVNNDVLFADVADFAQTITSPGQLPQLLEQAVNIAYAEQESRCSRCPETSARSRSRTTGRRSSPRNPPRWRHRPIRSRPPQMC</sequence>